<protein>
    <submittedName>
        <fullName evidence="1">Uncharacterized protein</fullName>
    </submittedName>
</protein>
<accession>A0A556TZZ9</accession>
<dbReference type="AlphaFoldDB" id="A0A556TZZ9"/>
<organism evidence="1 2">
    <name type="scientific">Bagarius yarrelli</name>
    <name type="common">Goonch</name>
    <name type="synonym">Bagrus yarrelli</name>
    <dbReference type="NCBI Taxonomy" id="175774"/>
    <lineage>
        <taxon>Eukaryota</taxon>
        <taxon>Metazoa</taxon>
        <taxon>Chordata</taxon>
        <taxon>Craniata</taxon>
        <taxon>Vertebrata</taxon>
        <taxon>Euteleostomi</taxon>
        <taxon>Actinopterygii</taxon>
        <taxon>Neopterygii</taxon>
        <taxon>Teleostei</taxon>
        <taxon>Ostariophysi</taxon>
        <taxon>Siluriformes</taxon>
        <taxon>Sisoridae</taxon>
        <taxon>Sisorinae</taxon>
        <taxon>Bagarius</taxon>
    </lineage>
</organism>
<dbReference type="EMBL" id="VCAZ01000033">
    <property type="protein sequence ID" value="TSL54344.1"/>
    <property type="molecule type" value="Genomic_DNA"/>
</dbReference>
<sequence length="137" mass="15069">MVMTKRLKLHRVSSLALLQSYQAGVTLVHAVDLLEEQNWTEDTPVVTFENATKAAVDVQLSLCHLNTKRCPHGTVSQTELNMLPEGMMGDKQCSGVLEKALRLLNAPALIWCAEAHTEGYMCGKAVQDDPVSSDFID</sequence>
<keyword evidence="2" id="KW-1185">Reference proteome</keyword>
<name>A0A556TZZ9_BAGYA</name>
<evidence type="ECO:0000313" key="2">
    <source>
        <dbReference type="Proteomes" id="UP000319801"/>
    </source>
</evidence>
<reference evidence="1 2" key="1">
    <citation type="journal article" date="2019" name="Genome Biol. Evol.">
        <title>Whole-Genome Sequencing of the Giant Devil Catfish, Bagarius yarrelli.</title>
        <authorList>
            <person name="Jiang W."/>
            <person name="Lv Y."/>
            <person name="Cheng L."/>
            <person name="Yang K."/>
            <person name="Chao B."/>
            <person name="Wang X."/>
            <person name="Li Y."/>
            <person name="Pan X."/>
            <person name="You X."/>
            <person name="Zhang Y."/>
            <person name="Yang J."/>
            <person name="Li J."/>
            <person name="Zhang X."/>
            <person name="Liu S."/>
            <person name="Sun C."/>
            <person name="Yang J."/>
            <person name="Shi Q."/>
        </authorList>
    </citation>
    <scope>NUCLEOTIDE SEQUENCE [LARGE SCALE GENOMIC DNA]</scope>
    <source>
        <strain evidence="1">JWS20170419001</strain>
        <tissue evidence="1">Muscle</tissue>
    </source>
</reference>
<gene>
    <name evidence="1" type="ORF">Baya_6234</name>
</gene>
<dbReference type="Proteomes" id="UP000319801">
    <property type="component" value="Unassembled WGS sequence"/>
</dbReference>
<comment type="caution">
    <text evidence="1">The sequence shown here is derived from an EMBL/GenBank/DDBJ whole genome shotgun (WGS) entry which is preliminary data.</text>
</comment>
<proteinExistence type="predicted"/>
<evidence type="ECO:0000313" key="1">
    <source>
        <dbReference type="EMBL" id="TSL54344.1"/>
    </source>
</evidence>